<evidence type="ECO:0000313" key="2">
    <source>
        <dbReference type="EMBL" id="OGC40011.1"/>
    </source>
</evidence>
<dbReference type="Proteomes" id="UP000179242">
    <property type="component" value="Unassembled WGS sequence"/>
</dbReference>
<name>A0A1F4U530_UNCSA</name>
<dbReference type="AlphaFoldDB" id="A0A1F4U530"/>
<gene>
    <name evidence="2" type="ORF">A2438_05835</name>
</gene>
<dbReference type="CDD" id="cd18085">
    <property type="entry name" value="TM1570-like"/>
    <property type="match status" value="1"/>
</dbReference>
<dbReference type="InterPro" id="IPR029026">
    <property type="entry name" value="tRNA_m1G_MTases_N"/>
</dbReference>
<dbReference type="EMBL" id="MEUJ01000005">
    <property type="protein sequence ID" value="OGC40011.1"/>
    <property type="molecule type" value="Genomic_DNA"/>
</dbReference>
<organism evidence="2 3">
    <name type="scientific">candidate division WOR-1 bacterium RIFOXYC2_FULL_46_14</name>
    <dbReference type="NCBI Taxonomy" id="1802587"/>
    <lineage>
        <taxon>Bacteria</taxon>
        <taxon>Bacillati</taxon>
        <taxon>Saganbacteria</taxon>
    </lineage>
</organism>
<comment type="caution">
    <text evidence="2">The sequence shown here is derived from an EMBL/GenBank/DDBJ whole genome shotgun (WGS) entry which is preliminary data.</text>
</comment>
<protein>
    <recommendedName>
        <fullName evidence="1">tRNA (guanine-N(1)-)-methyltransferase C-terminal domain-containing protein</fullName>
    </recommendedName>
</protein>
<dbReference type="InterPro" id="IPR029028">
    <property type="entry name" value="Alpha/beta_knot_MTases"/>
</dbReference>
<dbReference type="Pfam" id="PF09936">
    <property type="entry name" value="Methyltrn_RNA_4"/>
    <property type="match status" value="1"/>
</dbReference>
<feature type="domain" description="tRNA (guanine-N(1)-)-methyltransferase C-terminal" evidence="1">
    <location>
        <begin position="2"/>
        <end position="177"/>
    </location>
</feature>
<evidence type="ECO:0000313" key="3">
    <source>
        <dbReference type="Proteomes" id="UP000179242"/>
    </source>
</evidence>
<dbReference type="InterPro" id="IPR019230">
    <property type="entry name" value="RNA_MeTrfase_C_dom"/>
</dbReference>
<sequence length="179" mass="19780">MISIALLHHPVYNKKGDTVVTSITGMDLHDIARSALTYGISKYYVVNPAKAQLEFAGRIINCWKSEESFVHNWTRAEALALIELKEDLEQVLAECPGAKVIVTSAKKTDNSVGFQTLRKKIKESSDDFLIVFGTGWGLSDEVIKKADYILEPVNGPGEYNHLSVRSAAAIILDRLFGGR</sequence>
<accession>A0A1F4U530</accession>
<evidence type="ECO:0000259" key="1">
    <source>
        <dbReference type="Pfam" id="PF09936"/>
    </source>
</evidence>
<dbReference type="SUPFAM" id="SSF75217">
    <property type="entry name" value="alpha/beta knot"/>
    <property type="match status" value="1"/>
</dbReference>
<proteinExistence type="predicted"/>
<dbReference type="Gene3D" id="3.40.1280.10">
    <property type="match status" value="1"/>
</dbReference>
<reference evidence="2 3" key="1">
    <citation type="journal article" date="2016" name="Nat. Commun.">
        <title>Thousands of microbial genomes shed light on interconnected biogeochemical processes in an aquifer system.</title>
        <authorList>
            <person name="Anantharaman K."/>
            <person name="Brown C.T."/>
            <person name="Hug L.A."/>
            <person name="Sharon I."/>
            <person name="Castelle C.J."/>
            <person name="Probst A.J."/>
            <person name="Thomas B.C."/>
            <person name="Singh A."/>
            <person name="Wilkins M.J."/>
            <person name="Karaoz U."/>
            <person name="Brodie E.L."/>
            <person name="Williams K.H."/>
            <person name="Hubbard S.S."/>
            <person name="Banfield J.F."/>
        </authorList>
    </citation>
    <scope>NUCLEOTIDE SEQUENCE [LARGE SCALE GENOMIC DNA]</scope>
</reference>